<reference evidence="1 2" key="1">
    <citation type="journal article" date="2015" name="Antonie Van Leeuwenhoek">
        <title>Oricola cellulosilytica gen. nov., sp. nov., a cellulose-degrading bacterium of the family Phyllobacteriaceae isolated from surface seashore water, and emended descriptions of Mesorhizobium loti and Phyllobacterium myrsinacearum.</title>
        <authorList>
            <person name="Hameed A."/>
            <person name="Shahina M."/>
            <person name="Lai W.A."/>
            <person name="Lin S.Y."/>
            <person name="Young L.S."/>
            <person name="Liu Y.C."/>
            <person name="Hsu Y.H."/>
            <person name="Young C.C."/>
        </authorList>
    </citation>
    <scope>NUCLEOTIDE SEQUENCE [LARGE SCALE GENOMIC DNA]</scope>
    <source>
        <strain evidence="1 2">KCTC 52183</strain>
    </source>
</reference>
<dbReference type="OrthoDB" id="9779263at2"/>
<evidence type="ECO:0000313" key="2">
    <source>
        <dbReference type="Proteomes" id="UP000291301"/>
    </source>
</evidence>
<dbReference type="SUPFAM" id="SSF53218">
    <property type="entry name" value="Molybdenum cofactor biosynthesis proteins"/>
    <property type="match status" value="1"/>
</dbReference>
<dbReference type="AlphaFoldDB" id="A0A4R0PDZ4"/>
<accession>A0A4R0PDZ4</accession>
<evidence type="ECO:0000313" key="1">
    <source>
        <dbReference type="EMBL" id="TCD14559.1"/>
    </source>
</evidence>
<name>A0A4R0PDZ4_9HYPH</name>
<dbReference type="Gene3D" id="3.40.980.10">
    <property type="entry name" value="MoaB/Mog-like domain"/>
    <property type="match status" value="1"/>
</dbReference>
<dbReference type="UniPathway" id="UPA00344"/>
<dbReference type="CDD" id="cd03522">
    <property type="entry name" value="MoeA_like"/>
    <property type="match status" value="1"/>
</dbReference>
<dbReference type="InterPro" id="IPR036425">
    <property type="entry name" value="MoaB/Mog-like_dom_sf"/>
</dbReference>
<dbReference type="RefSeq" id="WP_131568710.1">
    <property type="nucleotide sequence ID" value="NZ_JAINFK010000009.1"/>
</dbReference>
<comment type="caution">
    <text evidence="1">The sequence shown here is derived from an EMBL/GenBank/DDBJ whole genome shotgun (WGS) entry which is preliminary data.</text>
</comment>
<proteinExistence type="predicted"/>
<gene>
    <name evidence="1" type="ORF">E0D97_10940</name>
</gene>
<protein>
    <submittedName>
        <fullName evidence="1">Uncharacterized protein</fullName>
    </submittedName>
</protein>
<keyword evidence="2" id="KW-1185">Reference proteome</keyword>
<dbReference type="Proteomes" id="UP000291301">
    <property type="component" value="Unassembled WGS sequence"/>
</dbReference>
<dbReference type="EMBL" id="SJST01000003">
    <property type="protein sequence ID" value="TCD14559.1"/>
    <property type="molecule type" value="Genomic_DNA"/>
</dbReference>
<organism evidence="1 2">
    <name type="scientific">Oricola cellulosilytica</name>
    <dbReference type="NCBI Taxonomy" id="1429082"/>
    <lineage>
        <taxon>Bacteria</taxon>
        <taxon>Pseudomonadati</taxon>
        <taxon>Pseudomonadota</taxon>
        <taxon>Alphaproteobacteria</taxon>
        <taxon>Hyphomicrobiales</taxon>
        <taxon>Ahrensiaceae</taxon>
        <taxon>Oricola</taxon>
    </lineage>
</organism>
<sequence length="344" mass="36153">MWFGERKLDDSTELAGAILAHSLRLADGRRMKKGHVLTDGDLDALRQAGIVEITVAITGDDDLSEDVGAALIATALQHYSLRRDDVGTGRVNFHAVADGVMVVNQAAIDALNGVDPAVTVATLPNQALVKAGQMVATVKIIPFAISRFVAEGAAAKVAAPNLMVVHPLRDGLRVSLVQTRVAGTRESVLDKTVRVTGGRLSELHAVLASETRVDHTVGAVAEVLKRDVHGSDLVLVFGASAVTDRGDVVPRAIELAGGTVRHLGMPVDPGNLLVLAEIGGKPVIGAPGCARSPKENGFDWVLQRLCAGLDVDSSDIVAMGVGGLLTEIPLRPHPRETRKRPVVE</sequence>